<reference evidence="1 2" key="1">
    <citation type="submission" date="2018-04" db="EMBL/GenBank/DDBJ databases">
        <title>Complete genome uncultured novel isolate.</title>
        <authorList>
            <person name="Merlino G."/>
        </authorList>
    </citation>
    <scope>NUCLEOTIDE SEQUENCE [LARGE SCALE GENOMIC DNA]</scope>
    <source>
        <strain evidence="2">R1DC9</strain>
    </source>
</reference>
<dbReference type="KEGG" id="fpf:DCC35_07210"/>
<organism evidence="1 2">
    <name type="scientific">Mangrovivirga cuniculi</name>
    <dbReference type="NCBI Taxonomy" id="2715131"/>
    <lineage>
        <taxon>Bacteria</taxon>
        <taxon>Pseudomonadati</taxon>
        <taxon>Bacteroidota</taxon>
        <taxon>Cytophagia</taxon>
        <taxon>Cytophagales</taxon>
        <taxon>Mangrovivirgaceae</taxon>
        <taxon>Mangrovivirga</taxon>
    </lineage>
</organism>
<evidence type="ECO:0000313" key="1">
    <source>
        <dbReference type="EMBL" id="QCK14546.1"/>
    </source>
</evidence>
<gene>
    <name evidence="1" type="ORF">DCC35_07210</name>
</gene>
<sequence length="308" mass="36206">MEFHQPLHPERKYLTMQKIYSKPLPLFFILFIIGFLKISAQDLLESRKTSPFTYIYQITDQEAKLIYNTKIVKLDSTFFHTKIDSFPTDKGYDEKLPPGHYLKTFSYGGEQKIEMTSIRDFNIYSLNNTSDLDIQIYDLEGNIIDDAEVRVNDKKLKYSKKTRSFTDKKSNKHGIVTVTHEGITSYYKLDRQFANSGLTRAYRKTFYGTPLKYIWHPITFILDIPIDGYYSIKYGWPQGTIYSIKDFFVNTYEKTACIFDPYYCDFNNKYTGYMAFNKPMYKPSDTVKVKAFIVDKKGKPLKRRSGLK</sequence>
<proteinExistence type="predicted"/>
<dbReference type="EMBL" id="CP028923">
    <property type="protein sequence ID" value="QCK14546.1"/>
    <property type="molecule type" value="Genomic_DNA"/>
</dbReference>
<dbReference type="Proteomes" id="UP000298616">
    <property type="component" value="Chromosome"/>
</dbReference>
<dbReference type="RefSeq" id="WP_137090133.1">
    <property type="nucleotide sequence ID" value="NZ_CP028923.1"/>
</dbReference>
<dbReference type="OrthoDB" id="9767116at2"/>
<keyword evidence="2" id="KW-1185">Reference proteome</keyword>
<dbReference type="AlphaFoldDB" id="A0A4D7JRS4"/>
<evidence type="ECO:0000313" key="2">
    <source>
        <dbReference type="Proteomes" id="UP000298616"/>
    </source>
</evidence>
<accession>A0A4D7JRS4</accession>
<protein>
    <submittedName>
        <fullName evidence="1">Uncharacterized protein</fullName>
    </submittedName>
</protein>
<name>A0A4D7JRS4_9BACT</name>